<keyword evidence="1" id="KW-0175">Coiled coil</keyword>
<dbReference type="EMBL" id="CP018153">
    <property type="protein sequence ID" value="APG59010.1"/>
    <property type="molecule type" value="Genomic_DNA"/>
</dbReference>
<dbReference type="InterPro" id="IPR027417">
    <property type="entry name" value="P-loop_NTPase"/>
</dbReference>
<name>A0A1L3J1L4_9FLAO</name>
<dbReference type="GO" id="GO:0016787">
    <property type="term" value="F:hydrolase activity"/>
    <property type="evidence" value="ECO:0007669"/>
    <property type="project" value="InterPro"/>
</dbReference>
<evidence type="ECO:0000313" key="3">
    <source>
        <dbReference type="EMBL" id="APG59010.1"/>
    </source>
</evidence>
<dbReference type="STRING" id="1913577.LPB144_00705"/>
<dbReference type="Gene3D" id="3.40.50.300">
    <property type="entry name" value="P-loop containing nucleotide triphosphate hydrolases"/>
    <property type="match status" value="1"/>
</dbReference>
<dbReference type="OrthoDB" id="9759819at2"/>
<dbReference type="Proteomes" id="UP000182510">
    <property type="component" value="Chromosome"/>
</dbReference>
<sequence length="1063" mass="124107">MAAFHNKIVLGKYLLTQFNVLGFEALSKDLKSSHLEGYTEEGNTKYLQALQNRLFDNEKLSKEMLQEYDENIVRHTYDISQHRPELIKWKYFQYLSLLFTEIYLDKYFSNPTGFLNELNLFVENFNNQLEEDFKKLNPDGFIVEKFSLEDLNKIAFWNATGSGKTLLMHINIKQYLHYAKKHQHEFNKVILITPNDGLSQQHLEEFKLSNLEAGIFSKDSSGMFSGDEIEVIEITKLAEESGDKTVAVDAFETNNLVLIDEGHRGSGGDKWKMFRDKLSETGFAFEYSATFGQAISAASGKNKRSLEQEYGKSIIFDYSYKFFYSDGYGKEYKILNLNDDRNKQYVRKYLTANLLSFYQQLLIFDENKKLAHRFLLHKPLWIFVGGRVNAVRKEQGVDTSDVLDIIYFLTDFIKDSRQAIADINDVLKENAGLLDDKGNSIFYDSFNYLVKKNISADLIYRDLLEKVFNSEVAGANLYLDNLKGIDGELGLRVGEADYFAVINVGDETKLFKLAQDNKVLGSDKEFSESLFHGINEENSSINLLIGSKKFSEGWSSWRVSSMGLMNIGKSEGSQIIQLFGRGVRLKGYDFSLKRSNGLDDYQRPDKLKELKKTLNPLETLNIFGVRADYMQKFKEFLEEEGLPSNDSSWRTIKIPAIVKSKMLDKNLKLIQVKEGQDFKKKHKLDLQLSKSIYDNNIIELDWYPKIQVLVDKKVNSSLISKKDKGILKEHNLAFIDWNKVFFELERFKAEKHWYNLSISLDNLKKIINNNDWYSLLIPKSQLELRSFEQVRIWEELVIALLKKYTENFYNYNKNLFNSDHIETRVLESTDENLMYEYEVKMNSEENLETIQTKIDQLIESIKNQEFEGEKQLGSNFIAFDNDHHLYKPLLYLDVKSYNQKLKVSPIALDESEKMFADDLVKYYRANYDQFEDQEVFLLRNQSKKGIGFFIDTNNFYPDFILWIIKNGKQHIAFVDPKGIRNSKSINDPKIQFYKYLKNKIQPQVASEEISLNSFVVSNTRLMEVHWKDELDREDFHKENVYFQTEDTNTYIREILKKTLQDSN</sequence>
<evidence type="ECO:0000259" key="2">
    <source>
        <dbReference type="Pfam" id="PF04851"/>
    </source>
</evidence>
<evidence type="ECO:0000256" key="1">
    <source>
        <dbReference type="SAM" id="Coils"/>
    </source>
</evidence>
<dbReference type="REBASE" id="173510">
    <property type="entry name" value="Gsp144ORF710P"/>
</dbReference>
<feature type="coiled-coil region" evidence="1">
    <location>
        <begin position="840"/>
        <end position="867"/>
    </location>
</feature>
<dbReference type="AlphaFoldDB" id="A0A1L3J1L4"/>
<dbReference type="InterPro" id="IPR006935">
    <property type="entry name" value="Helicase/UvrB_N"/>
</dbReference>
<accession>A0A1L3J1L4</accession>
<proteinExistence type="predicted"/>
<dbReference type="RefSeq" id="WP_072551665.1">
    <property type="nucleotide sequence ID" value="NZ_CP018153.1"/>
</dbReference>
<dbReference type="GO" id="GO:0005524">
    <property type="term" value="F:ATP binding"/>
    <property type="evidence" value="ECO:0007669"/>
    <property type="project" value="InterPro"/>
</dbReference>
<dbReference type="Pfam" id="PF04851">
    <property type="entry name" value="ResIII"/>
    <property type="match status" value="1"/>
</dbReference>
<dbReference type="KEGG" id="grl:LPB144_00705"/>
<organism evidence="3 4">
    <name type="scientific">Christiangramia salexigens</name>
    <dbReference type="NCBI Taxonomy" id="1913577"/>
    <lineage>
        <taxon>Bacteria</taxon>
        <taxon>Pseudomonadati</taxon>
        <taxon>Bacteroidota</taxon>
        <taxon>Flavobacteriia</taxon>
        <taxon>Flavobacteriales</taxon>
        <taxon>Flavobacteriaceae</taxon>
        <taxon>Christiangramia</taxon>
    </lineage>
</organism>
<gene>
    <name evidence="3" type="ORF">LPB144_00705</name>
</gene>
<dbReference type="GO" id="GO:0003677">
    <property type="term" value="F:DNA binding"/>
    <property type="evidence" value="ECO:0007669"/>
    <property type="project" value="InterPro"/>
</dbReference>
<feature type="domain" description="Helicase/UvrB N-terminal" evidence="2">
    <location>
        <begin position="147"/>
        <end position="291"/>
    </location>
</feature>
<reference evidence="3 4" key="1">
    <citation type="submission" date="2016-11" db="EMBL/GenBank/DDBJ databases">
        <title>Gramella sp. LPB0144 isolated from marine environment.</title>
        <authorList>
            <person name="Kim E."/>
            <person name="Yi H."/>
        </authorList>
    </citation>
    <scope>NUCLEOTIDE SEQUENCE [LARGE SCALE GENOMIC DNA]</scope>
    <source>
        <strain evidence="3 4">LPB0144</strain>
    </source>
</reference>
<evidence type="ECO:0000313" key="4">
    <source>
        <dbReference type="Proteomes" id="UP000182510"/>
    </source>
</evidence>
<dbReference type="SUPFAM" id="SSF52540">
    <property type="entry name" value="P-loop containing nucleoside triphosphate hydrolases"/>
    <property type="match status" value="2"/>
</dbReference>
<protein>
    <recommendedName>
        <fullName evidence="2">Helicase/UvrB N-terminal domain-containing protein</fullName>
    </recommendedName>
</protein>
<keyword evidence="4" id="KW-1185">Reference proteome</keyword>